<reference evidence="1" key="1">
    <citation type="submission" date="2018-10" db="EMBL/GenBank/DDBJ databases">
        <title>Schaedlerella arabinophila gen. nov. sp. nov., isolated from the mouse intestinal tract and comparative analysis with the genome of the closely related altered Schaedler flora strain ASF502.</title>
        <authorList>
            <person name="Miyake S."/>
            <person name="Soh M."/>
            <person name="Seedorf H."/>
        </authorList>
    </citation>
    <scope>NUCLEOTIDE SEQUENCE [LARGE SCALE GENOMIC DNA]</scope>
    <source>
        <strain evidence="1">DSM 106076</strain>
    </source>
</reference>
<dbReference type="RefSeq" id="WP_125129697.1">
    <property type="nucleotide sequence ID" value="NZ_RHJS01000002.1"/>
</dbReference>
<comment type="caution">
    <text evidence="1">The sequence shown here is derived from an EMBL/GenBank/DDBJ whole genome shotgun (WGS) entry which is preliminary data.</text>
</comment>
<dbReference type="Proteomes" id="UP000274920">
    <property type="component" value="Unassembled WGS sequence"/>
</dbReference>
<dbReference type="Gene3D" id="3.30.200.20">
    <property type="entry name" value="Phosphorylase Kinase, domain 1"/>
    <property type="match status" value="1"/>
</dbReference>
<protein>
    <submittedName>
        <fullName evidence="1">MarR family transcriptional regulator</fullName>
    </submittedName>
</protein>
<gene>
    <name evidence="1" type="ORF">EBB54_27065</name>
</gene>
<dbReference type="PANTHER" id="PTHR39179:SF1">
    <property type="entry name" value="SPORE COAT PROTEIN I"/>
    <property type="match status" value="1"/>
</dbReference>
<keyword evidence="2" id="KW-1185">Reference proteome</keyword>
<dbReference type="GO" id="GO:0042601">
    <property type="term" value="C:endospore-forming forespore"/>
    <property type="evidence" value="ECO:0007669"/>
    <property type="project" value="TreeGrafter"/>
</dbReference>
<dbReference type="PANTHER" id="PTHR39179">
    <property type="entry name" value="SPORE COAT PROTEIN I"/>
    <property type="match status" value="1"/>
</dbReference>
<evidence type="ECO:0000313" key="2">
    <source>
        <dbReference type="Proteomes" id="UP000274920"/>
    </source>
</evidence>
<accession>A0A3R8JRS9</accession>
<proteinExistence type="predicted"/>
<organism evidence="1 2">
    <name type="scientific">Schaedlerella arabinosiphila</name>
    <dbReference type="NCBI Taxonomy" id="2044587"/>
    <lineage>
        <taxon>Bacteria</taxon>
        <taxon>Bacillati</taxon>
        <taxon>Bacillota</taxon>
        <taxon>Clostridia</taxon>
        <taxon>Lachnospirales</taxon>
        <taxon>Lachnospiraceae</taxon>
        <taxon>Schaedlerella</taxon>
    </lineage>
</organism>
<dbReference type="AlphaFoldDB" id="A0A3R8JRS9"/>
<evidence type="ECO:0000313" key="1">
    <source>
        <dbReference type="EMBL" id="RRK34592.1"/>
    </source>
</evidence>
<dbReference type="InterPro" id="IPR011009">
    <property type="entry name" value="Kinase-like_dom_sf"/>
</dbReference>
<sequence>MREYELEVLEQYDVEVMSTRKIRGAFFCETKEGTMVLKEAAVSDRRALLLYTLLRHLESAGYPDVDTPVRNREKELVSVSRGQARYMLKKWYAGRECDVRRETDVLEAVRNLGRLHQKMCWRDISGHSAGDSFRIQDAAVDPDFDPELCPPAGRHLKEEFLCHNRELKKVRNYIRNKVNKGEFEYLFLKYFENMYQLASKVTKRLEDSEYEGIYRKSLEEGLMVHGDYNYHNILMLPGQERIGVPAMATTNFDHFHRDVQVLDLYYFLRKVMEKHKWKESLGRAMLEAYAEVRPMSPGELEVIALKAAYPEKFWKTANTYYHSNKAWIPEKSVEKLQTSVLQTEEKIRFLQKIFTFFL</sequence>
<dbReference type="EMBL" id="RHJS01000002">
    <property type="protein sequence ID" value="RRK34592.1"/>
    <property type="molecule type" value="Genomic_DNA"/>
</dbReference>
<name>A0A3R8JRS9_9FIRM</name>
<dbReference type="SUPFAM" id="SSF56112">
    <property type="entry name" value="Protein kinase-like (PK-like)"/>
    <property type="match status" value="1"/>
</dbReference>
<dbReference type="Gene3D" id="3.90.1200.10">
    <property type="match status" value="1"/>
</dbReference>
<dbReference type="InterPro" id="IPR047175">
    <property type="entry name" value="CotS-like"/>
</dbReference>